<dbReference type="Proteomes" id="UP000054785">
    <property type="component" value="Unassembled WGS sequence"/>
</dbReference>
<keyword evidence="2" id="KW-1185">Reference proteome</keyword>
<comment type="caution">
    <text evidence="1">The sequence shown here is derived from an EMBL/GenBank/DDBJ whole genome shotgun (WGS) entry which is preliminary data.</text>
</comment>
<name>A0A0W0U2M0_9GAMM</name>
<evidence type="ECO:0000313" key="1">
    <source>
        <dbReference type="EMBL" id="KTD02010.1"/>
    </source>
</evidence>
<gene>
    <name evidence="1" type="ORF">Lgee_0806</name>
</gene>
<reference evidence="1 2" key="1">
    <citation type="submission" date="2015-11" db="EMBL/GenBank/DDBJ databases">
        <title>Genomic analysis of 38 Legionella species identifies large and diverse effector repertoires.</title>
        <authorList>
            <person name="Burstein D."/>
            <person name="Amaro F."/>
            <person name="Zusman T."/>
            <person name="Lifshitz Z."/>
            <person name="Cohen O."/>
            <person name="Gilbert J.A."/>
            <person name="Pupko T."/>
            <person name="Shuman H.A."/>
            <person name="Segal G."/>
        </authorList>
    </citation>
    <scope>NUCLEOTIDE SEQUENCE [LARGE SCALE GENOMIC DNA]</scope>
    <source>
        <strain evidence="1 2">ATCC 49504</strain>
    </source>
</reference>
<sequence>MPAHGWVPCLRGMTGFGVCAEAKISPTLSSPRRRGPIRDVAWSQRMERFILVTVQKYT</sequence>
<dbReference type="EMBL" id="LNYC01000023">
    <property type="protein sequence ID" value="KTD02010.1"/>
    <property type="molecule type" value="Genomic_DNA"/>
</dbReference>
<organism evidence="1 2">
    <name type="scientific">Legionella geestiana</name>
    <dbReference type="NCBI Taxonomy" id="45065"/>
    <lineage>
        <taxon>Bacteria</taxon>
        <taxon>Pseudomonadati</taxon>
        <taxon>Pseudomonadota</taxon>
        <taxon>Gammaproteobacteria</taxon>
        <taxon>Legionellales</taxon>
        <taxon>Legionellaceae</taxon>
        <taxon>Legionella</taxon>
    </lineage>
</organism>
<dbReference type="PATRIC" id="fig|45065.4.peg.863"/>
<proteinExistence type="predicted"/>
<evidence type="ECO:0000313" key="2">
    <source>
        <dbReference type="Proteomes" id="UP000054785"/>
    </source>
</evidence>
<protein>
    <submittedName>
        <fullName evidence="1">Uncharacterized protein</fullName>
    </submittedName>
</protein>
<accession>A0A0W0U2M0</accession>
<dbReference type="AlphaFoldDB" id="A0A0W0U2M0"/>